<evidence type="ECO:0000313" key="4">
    <source>
        <dbReference type="Proteomes" id="UP000001542"/>
    </source>
</evidence>
<dbReference type="STRING" id="5722.A2DFM8"/>
<gene>
    <name evidence="3" type="ORF">TVAG_391150</name>
</gene>
<dbReference type="EMBL" id="DS113195">
    <property type="protein sequence ID" value="EAY20731.1"/>
    <property type="molecule type" value="Genomic_DNA"/>
</dbReference>
<dbReference type="Proteomes" id="UP000001542">
    <property type="component" value="Unassembled WGS sequence"/>
</dbReference>
<proteinExistence type="inferred from homology"/>
<evidence type="ECO:0000256" key="2">
    <source>
        <dbReference type="ARBA" id="ARBA00022801"/>
    </source>
</evidence>
<dbReference type="OrthoDB" id="10257284at2759"/>
<dbReference type="CDD" id="cd07061">
    <property type="entry name" value="HP_HAP_like"/>
    <property type="match status" value="1"/>
</dbReference>
<dbReference type="Pfam" id="PF00328">
    <property type="entry name" value="His_Phos_2"/>
    <property type="match status" value="1"/>
</dbReference>
<dbReference type="InterPro" id="IPR050645">
    <property type="entry name" value="Histidine_acid_phosphatase"/>
</dbReference>
<dbReference type="InterPro" id="IPR000560">
    <property type="entry name" value="His_Pase_clade-2"/>
</dbReference>
<comment type="similarity">
    <text evidence="1">Belongs to the histidine acid phosphatase family.</text>
</comment>
<evidence type="ECO:0000256" key="1">
    <source>
        <dbReference type="ARBA" id="ARBA00005375"/>
    </source>
</evidence>
<dbReference type="AlphaFoldDB" id="A2DFM8"/>
<reference evidence="3" key="2">
    <citation type="journal article" date="2007" name="Science">
        <title>Draft genome sequence of the sexually transmitted pathogen Trichomonas vaginalis.</title>
        <authorList>
            <person name="Carlton J.M."/>
            <person name="Hirt R.P."/>
            <person name="Silva J.C."/>
            <person name="Delcher A.L."/>
            <person name="Schatz M."/>
            <person name="Zhao Q."/>
            <person name="Wortman J.R."/>
            <person name="Bidwell S.L."/>
            <person name="Alsmark U.C.M."/>
            <person name="Besteiro S."/>
            <person name="Sicheritz-Ponten T."/>
            <person name="Noel C.J."/>
            <person name="Dacks J.B."/>
            <person name="Foster P.G."/>
            <person name="Simillion C."/>
            <person name="Van de Peer Y."/>
            <person name="Miranda-Saavedra D."/>
            <person name="Barton G.J."/>
            <person name="Westrop G.D."/>
            <person name="Mueller S."/>
            <person name="Dessi D."/>
            <person name="Fiori P.L."/>
            <person name="Ren Q."/>
            <person name="Paulsen I."/>
            <person name="Zhang H."/>
            <person name="Bastida-Corcuera F.D."/>
            <person name="Simoes-Barbosa A."/>
            <person name="Brown M.T."/>
            <person name="Hayes R.D."/>
            <person name="Mukherjee M."/>
            <person name="Okumura C.Y."/>
            <person name="Schneider R."/>
            <person name="Smith A.J."/>
            <person name="Vanacova S."/>
            <person name="Villalvazo M."/>
            <person name="Haas B.J."/>
            <person name="Pertea M."/>
            <person name="Feldblyum T.V."/>
            <person name="Utterback T.R."/>
            <person name="Shu C.L."/>
            <person name="Osoegawa K."/>
            <person name="de Jong P.J."/>
            <person name="Hrdy I."/>
            <person name="Horvathova L."/>
            <person name="Zubacova Z."/>
            <person name="Dolezal P."/>
            <person name="Malik S.B."/>
            <person name="Logsdon J.M. Jr."/>
            <person name="Henze K."/>
            <person name="Gupta A."/>
            <person name="Wang C.C."/>
            <person name="Dunne R.L."/>
            <person name="Upcroft J.A."/>
            <person name="Upcroft P."/>
            <person name="White O."/>
            <person name="Salzberg S.L."/>
            <person name="Tang P."/>
            <person name="Chiu C.-H."/>
            <person name="Lee Y.-S."/>
            <person name="Embley T.M."/>
            <person name="Coombs G.H."/>
            <person name="Mottram J.C."/>
            <person name="Tachezy J."/>
            <person name="Fraser-Liggett C.M."/>
            <person name="Johnson P.J."/>
        </authorList>
    </citation>
    <scope>NUCLEOTIDE SEQUENCE [LARGE SCALE GENOMIC DNA]</scope>
    <source>
        <strain evidence="3">G3</strain>
    </source>
</reference>
<accession>A2DFM8</accession>
<evidence type="ECO:0000313" key="3">
    <source>
        <dbReference type="EMBL" id="EAY20731.1"/>
    </source>
</evidence>
<dbReference type="InterPro" id="IPR033379">
    <property type="entry name" value="Acid_Pase_AS"/>
</dbReference>
<dbReference type="InterPro" id="IPR029033">
    <property type="entry name" value="His_PPase_superfam"/>
</dbReference>
<dbReference type="eggNOG" id="KOG3720">
    <property type="taxonomic scope" value="Eukaryota"/>
</dbReference>
<dbReference type="KEGG" id="tva:5466279"/>
<protein>
    <submittedName>
        <fullName evidence="3">Histidine acid phosphatase family protein</fullName>
    </submittedName>
</protein>
<dbReference type="SUPFAM" id="SSF53254">
    <property type="entry name" value="Phosphoglycerate mutase-like"/>
    <property type="match status" value="1"/>
</dbReference>
<dbReference type="VEuPathDB" id="TrichDB:TVAG_391150"/>
<dbReference type="PROSITE" id="PS00616">
    <property type="entry name" value="HIS_ACID_PHOSPHAT_1"/>
    <property type="match status" value="1"/>
</dbReference>
<dbReference type="PANTHER" id="PTHR11567:SF110">
    <property type="entry name" value="2-PHOSPHOXYLOSE PHOSPHATASE 1"/>
    <property type="match status" value="1"/>
</dbReference>
<keyword evidence="4" id="KW-1185">Reference proteome</keyword>
<reference evidence="3" key="1">
    <citation type="submission" date="2006-10" db="EMBL/GenBank/DDBJ databases">
        <authorList>
            <person name="Amadeo P."/>
            <person name="Zhao Q."/>
            <person name="Wortman J."/>
            <person name="Fraser-Liggett C."/>
            <person name="Carlton J."/>
        </authorList>
    </citation>
    <scope>NUCLEOTIDE SEQUENCE</scope>
    <source>
        <strain evidence="3">G3</strain>
    </source>
</reference>
<dbReference type="VEuPathDB" id="TrichDB:TVAGG3_0323830"/>
<dbReference type="PANTHER" id="PTHR11567">
    <property type="entry name" value="ACID PHOSPHATASE-RELATED"/>
    <property type="match status" value="1"/>
</dbReference>
<dbReference type="RefSeq" id="XP_001581717.1">
    <property type="nucleotide sequence ID" value="XM_001581667.1"/>
</dbReference>
<dbReference type="GO" id="GO:0016791">
    <property type="term" value="F:phosphatase activity"/>
    <property type="evidence" value="ECO:0000318"/>
    <property type="project" value="GO_Central"/>
</dbReference>
<dbReference type="Gene3D" id="3.40.50.1240">
    <property type="entry name" value="Phosphoglycerate mutase-like"/>
    <property type="match status" value="1"/>
</dbReference>
<dbReference type="InParanoid" id="A2DFM8"/>
<organism evidence="3 4">
    <name type="scientific">Trichomonas vaginalis (strain ATCC PRA-98 / G3)</name>
    <dbReference type="NCBI Taxonomy" id="412133"/>
    <lineage>
        <taxon>Eukaryota</taxon>
        <taxon>Metamonada</taxon>
        <taxon>Parabasalia</taxon>
        <taxon>Trichomonadida</taxon>
        <taxon>Trichomonadidae</taxon>
        <taxon>Trichomonas</taxon>
    </lineage>
</organism>
<name>A2DFM8_TRIV3</name>
<keyword evidence="2" id="KW-0378">Hydrolase</keyword>
<dbReference type="OMA" id="PSETNCE"/>
<sequence length="391" mass="44162">MLFFLNSLAFSDLGKYCQAPRKSFSFPDDKKLLHVSVLIRHGHRTPEKPQLPMSARGHWECDDANAPAPRSEGGPSKFYRYYDQILDPEMIDYPPSCRAGDLTIVGQQMHIDLGAAYRKFLVDEKHFLPQKMDPALFDFYTSPIERTFRSAESFIDGLYPPLSDNEVLTIISGTAAAAPLNPSETNCEQMKVERDAFLASDDYKNLVTGIWPDIKDATQQYFHVMEPTVDGVHLICGWAVAFNCSVGSQVPVFMDDKFMNACRKENRYSQWGLFAYLSNHSVAGAPIYRHILKVAEDGMKSGKKFALQSAHDTTLAAFLTYLGVPQEDVTPYASHVAITFWEDNSQNKYIKISLNGNDLIMPGFEGSPYVEYSQFRAKYNQFQDFCPEIAV</sequence>
<dbReference type="SMR" id="A2DFM8"/>
<dbReference type="FunCoup" id="A2DFM8">
    <property type="interactions" value="32"/>
</dbReference>